<sequence length="173" mass="18248">MLAPVGEPDLRHLRLERGTVGVTVYSRRPNKRPGTEALPDRPQGRSHGGYSILPYPGRRLRGCLLRPRVGAGPRTGGAQGRGGGAQGRGGGAQGAGAARKGAGEPRFRGRITFPGVSPRAVSLRAVGATSRGARGPQSSVRGACNWLRRRSRCRGTSEKRSAKSFHLLRGGLI</sequence>
<feature type="region of interest" description="Disordered" evidence="1">
    <location>
        <begin position="67"/>
        <end position="109"/>
    </location>
</feature>
<proteinExistence type="predicted"/>
<organism evidence="2 3">
    <name type="scientific">Rangifer tarandus platyrhynchus</name>
    <name type="common">Svalbard reindeer</name>
    <dbReference type="NCBI Taxonomy" id="3082113"/>
    <lineage>
        <taxon>Eukaryota</taxon>
        <taxon>Metazoa</taxon>
        <taxon>Chordata</taxon>
        <taxon>Craniata</taxon>
        <taxon>Vertebrata</taxon>
        <taxon>Euteleostomi</taxon>
        <taxon>Mammalia</taxon>
        <taxon>Eutheria</taxon>
        <taxon>Laurasiatheria</taxon>
        <taxon>Artiodactyla</taxon>
        <taxon>Ruminantia</taxon>
        <taxon>Pecora</taxon>
        <taxon>Cervidae</taxon>
        <taxon>Odocoileinae</taxon>
        <taxon>Rangifer</taxon>
    </lineage>
</organism>
<evidence type="ECO:0000313" key="2">
    <source>
        <dbReference type="EMBL" id="CAI9153919.1"/>
    </source>
</evidence>
<feature type="compositionally biased region" description="Gly residues" evidence="1">
    <location>
        <begin position="73"/>
        <end position="94"/>
    </location>
</feature>
<name>A0ABN8XX12_RANTA</name>
<accession>A0ABN8XX12</accession>
<protein>
    <submittedName>
        <fullName evidence="2">Uncharacterized protein</fullName>
    </submittedName>
</protein>
<dbReference type="EMBL" id="OX459947">
    <property type="protein sequence ID" value="CAI9153919.1"/>
    <property type="molecule type" value="Genomic_DNA"/>
</dbReference>
<keyword evidence="3" id="KW-1185">Reference proteome</keyword>
<feature type="region of interest" description="Disordered" evidence="1">
    <location>
        <begin position="25"/>
        <end position="52"/>
    </location>
</feature>
<evidence type="ECO:0000256" key="1">
    <source>
        <dbReference type="SAM" id="MobiDB-lite"/>
    </source>
</evidence>
<evidence type="ECO:0000313" key="3">
    <source>
        <dbReference type="Proteomes" id="UP001176941"/>
    </source>
</evidence>
<gene>
    <name evidence="2" type="ORF">MRATA1EN1_LOCUS2881</name>
</gene>
<dbReference type="Proteomes" id="UP001176941">
    <property type="component" value="Chromosome 11"/>
</dbReference>
<reference evidence="2" key="1">
    <citation type="submission" date="2023-04" db="EMBL/GenBank/DDBJ databases">
        <authorList>
            <consortium name="ELIXIR-Norway"/>
        </authorList>
    </citation>
    <scope>NUCLEOTIDE SEQUENCE [LARGE SCALE GENOMIC DNA]</scope>
</reference>